<name>A0A224YEV3_9ACAR</name>
<evidence type="ECO:0000313" key="1">
    <source>
        <dbReference type="EMBL" id="MAA12961.1"/>
    </source>
</evidence>
<accession>A0A224YEV3</accession>
<organism evidence="1">
    <name type="scientific">Rhipicephalus zambeziensis</name>
    <dbReference type="NCBI Taxonomy" id="60191"/>
    <lineage>
        <taxon>Eukaryota</taxon>
        <taxon>Metazoa</taxon>
        <taxon>Ecdysozoa</taxon>
        <taxon>Arthropoda</taxon>
        <taxon>Chelicerata</taxon>
        <taxon>Arachnida</taxon>
        <taxon>Acari</taxon>
        <taxon>Parasitiformes</taxon>
        <taxon>Ixodida</taxon>
        <taxon>Ixodoidea</taxon>
        <taxon>Ixodidae</taxon>
        <taxon>Rhipicephalinae</taxon>
        <taxon>Rhipicephalus</taxon>
        <taxon>Rhipicephalus</taxon>
    </lineage>
</organism>
<reference evidence="1" key="1">
    <citation type="journal article" date="2017" name="Parasit. Vectors">
        <title>Sialotranscriptomics of Rhipicephalus zambeziensis reveals intricate expression profiles of secretory proteins and suggests tight temporal transcriptional regulation during blood-feeding.</title>
        <authorList>
            <person name="de Castro M.H."/>
            <person name="de Klerk D."/>
            <person name="Pienaar R."/>
            <person name="Rees D.J.G."/>
            <person name="Mans B.J."/>
        </authorList>
    </citation>
    <scope>NUCLEOTIDE SEQUENCE</scope>
    <source>
        <tissue evidence="1">Salivary glands</tissue>
    </source>
</reference>
<dbReference type="EMBL" id="GFPF01001815">
    <property type="protein sequence ID" value="MAA12961.1"/>
    <property type="molecule type" value="Transcribed_RNA"/>
</dbReference>
<protein>
    <submittedName>
        <fullName evidence="1">Uncharacterized protein</fullName>
    </submittedName>
</protein>
<proteinExistence type="predicted"/>
<sequence>MCQVPRNKRGLKGFISSCFKVLFSPPLMTPAGPALSSWPADAVTLIFRIPIVFSTVQFARAPTGAVSASSATAHTALIATHCLSRFSHDHKGKCDEDEKQIFRYHYCILAGL</sequence>
<dbReference type="AlphaFoldDB" id="A0A224YEV3"/>